<dbReference type="Proteomes" id="UP000295578">
    <property type="component" value="Unassembled WGS sequence"/>
</dbReference>
<comment type="caution">
    <text evidence="1">The sequence shown here is derived from an EMBL/GenBank/DDBJ whole genome shotgun (WGS) entry which is preliminary data.</text>
</comment>
<evidence type="ECO:0000313" key="1">
    <source>
        <dbReference type="EMBL" id="TDD73285.1"/>
    </source>
</evidence>
<dbReference type="RefSeq" id="WP_132201186.1">
    <property type="nucleotide sequence ID" value="NZ_SMKY01000194.1"/>
</dbReference>
<dbReference type="CDD" id="cd06223">
    <property type="entry name" value="PRTases_typeI"/>
    <property type="match status" value="2"/>
</dbReference>
<sequence length="572" mass="63743">MPEFDVVPFRLGAPTPQPKNPKLSKFYGQVAEMILGKAVVQAEFPQRVFEVVKSKEADKNPVRIYERLCQALAKISPAAELAILDLSQWTGAIPMIGSIPGKAFMHIAHAIGASITDWPEARILAVLLPKLPEPEDQAYRQLSTYIRQDRVILFSDDMETTYSREPNIPYGSTLLHVLDNPLEMLKRKLIIRRGWYARGLDDVTSSYARHFFDGSNCGRELERLLATTLRDPQLHPDLVVYHSAGSTWLKGPLSTVCRDHDLKCYEYEEGSQETELPGQVESAEGKRVLLVVPVVDTGATACRVAERLEELLQPAEVQVLAALSTVGRKERMGKRTICQGAGRSAEYFLRVRQEDVHSEDDACDPVRIGTSISRIDQGDDGRLSTYEFWDLVKTAGLKDEDDVPHWRPALGKVPNLPRMLDTYGCWLATKIWAGVARIVRQLSQDTVFVCPGGEQGAGKLAHHLEVATEAQVVRIPRDLVDAVAEQAIAPSATWNAASAWCQRLLPATSPSVVLFDEFVRSGKTMKAMRDILEARDIPILGSCCLVDFSPDEPKPNFHCLYAWNRRSHLPGD</sequence>
<protein>
    <recommendedName>
        <fullName evidence="3">Phosphoribosyltransferase domain-containing protein</fullName>
    </recommendedName>
</protein>
<dbReference type="InterPro" id="IPR029057">
    <property type="entry name" value="PRTase-like"/>
</dbReference>
<accession>A0A4R5AMR6</accession>
<keyword evidence="2" id="KW-1185">Reference proteome</keyword>
<evidence type="ECO:0000313" key="2">
    <source>
        <dbReference type="Proteomes" id="UP000295578"/>
    </source>
</evidence>
<name>A0A4R5AMR6_9ACTN</name>
<organism evidence="1 2">
    <name type="scientific">Actinomadura darangshiensis</name>
    <dbReference type="NCBI Taxonomy" id="705336"/>
    <lineage>
        <taxon>Bacteria</taxon>
        <taxon>Bacillati</taxon>
        <taxon>Actinomycetota</taxon>
        <taxon>Actinomycetes</taxon>
        <taxon>Streptosporangiales</taxon>
        <taxon>Thermomonosporaceae</taxon>
        <taxon>Actinomadura</taxon>
    </lineage>
</organism>
<reference evidence="1 2" key="1">
    <citation type="submission" date="2019-03" db="EMBL/GenBank/DDBJ databases">
        <title>Draft genome sequences of novel Actinobacteria.</title>
        <authorList>
            <person name="Sahin N."/>
            <person name="Ay H."/>
            <person name="Saygin H."/>
        </authorList>
    </citation>
    <scope>NUCLEOTIDE SEQUENCE [LARGE SCALE GENOMIC DNA]</scope>
    <source>
        <strain evidence="1 2">DSM 45941</strain>
    </source>
</reference>
<dbReference type="Gene3D" id="3.40.50.2020">
    <property type="match status" value="1"/>
</dbReference>
<dbReference type="EMBL" id="SMKY01000194">
    <property type="protein sequence ID" value="TDD73285.1"/>
    <property type="molecule type" value="Genomic_DNA"/>
</dbReference>
<dbReference type="AlphaFoldDB" id="A0A4R5AMR6"/>
<evidence type="ECO:0008006" key="3">
    <source>
        <dbReference type="Google" id="ProtNLM"/>
    </source>
</evidence>
<dbReference type="InterPro" id="IPR000836">
    <property type="entry name" value="PRTase_dom"/>
</dbReference>
<proteinExistence type="predicted"/>
<dbReference type="SUPFAM" id="SSF53271">
    <property type="entry name" value="PRTase-like"/>
    <property type="match status" value="2"/>
</dbReference>
<gene>
    <name evidence="1" type="ORF">E1293_31800</name>
</gene>